<evidence type="ECO:0000256" key="7">
    <source>
        <dbReference type="SAM" id="Phobius"/>
    </source>
</evidence>
<comment type="caution">
    <text evidence="9">The sequence shown here is derived from an EMBL/GenBank/DDBJ whole genome shotgun (WGS) entry which is preliminary data.</text>
</comment>
<organism evidence="9 10">
    <name type="scientific">Actinoplanes flavus</name>
    <dbReference type="NCBI Taxonomy" id="2820290"/>
    <lineage>
        <taxon>Bacteria</taxon>
        <taxon>Bacillati</taxon>
        <taxon>Actinomycetota</taxon>
        <taxon>Actinomycetes</taxon>
        <taxon>Micromonosporales</taxon>
        <taxon>Micromonosporaceae</taxon>
        <taxon>Actinoplanes</taxon>
    </lineage>
</organism>
<reference evidence="9 10" key="1">
    <citation type="submission" date="2021-03" db="EMBL/GenBank/DDBJ databases">
        <title>Actinoplanes flavus sp. nov., a novel actinomycete isolated from Coconut Palm rhizosphere soil.</title>
        <authorList>
            <person name="Luo X."/>
        </authorList>
    </citation>
    <scope>NUCLEOTIDE SEQUENCE [LARGE SCALE GENOMIC DNA]</scope>
    <source>
        <strain evidence="9 10">NEAU-H7</strain>
    </source>
</reference>
<keyword evidence="5 6" id="KW-0482">Metalloprotease</keyword>
<dbReference type="Pfam" id="PF01435">
    <property type="entry name" value="Peptidase_M48"/>
    <property type="match status" value="1"/>
</dbReference>
<keyword evidence="10" id="KW-1185">Reference proteome</keyword>
<keyword evidence="4 6" id="KW-0862">Zinc</keyword>
<keyword evidence="1 6" id="KW-0645">Protease</keyword>
<dbReference type="CDD" id="cd07326">
    <property type="entry name" value="M56_BlaR1_MecR1_like"/>
    <property type="match status" value="1"/>
</dbReference>
<dbReference type="InterPro" id="IPR001915">
    <property type="entry name" value="Peptidase_M48"/>
</dbReference>
<protein>
    <submittedName>
        <fullName evidence="9">M56 family metallopeptidase</fullName>
    </submittedName>
</protein>
<accession>A0ABS3UCR4</accession>
<keyword evidence="3 6" id="KW-0378">Hydrolase</keyword>
<keyword evidence="2" id="KW-0479">Metal-binding</keyword>
<evidence type="ECO:0000313" key="10">
    <source>
        <dbReference type="Proteomes" id="UP000679690"/>
    </source>
</evidence>
<sequence>MISILLLTVAATVLTAAAHWLPAASWVYRAPRLGIAAWYAALITGAAAIGCAVAEVLWPWQAAGEHGPLVWLMVRLLAAGAVAVTALVLLRTARAARTIVDSRRRHRDLVRLTGRRRPDLDVTVIEHPQPAAYVAGPSCTVITSGALDCLDGREVAAVLAHERAHGAGRHQLLLDMLQIAALVLPRSRVVATAREQVGRLVEIRADEVATRRHAPLSLARALVAMTTTAPGGGPTAPAGVTAATGGHTAERMHRLMRPPPPLPTFASAVLLSAVIALPVLPPTLAAACRWWPILASCLWDLWP</sequence>
<comment type="similarity">
    <text evidence="6">Belongs to the peptidase M48 family.</text>
</comment>
<keyword evidence="7" id="KW-1133">Transmembrane helix</keyword>
<name>A0ABS3UCR4_9ACTN</name>
<evidence type="ECO:0000256" key="1">
    <source>
        <dbReference type="ARBA" id="ARBA00022670"/>
    </source>
</evidence>
<dbReference type="RefSeq" id="WP_208465790.1">
    <property type="nucleotide sequence ID" value="NZ_JAGFNS010000002.1"/>
</dbReference>
<evidence type="ECO:0000256" key="5">
    <source>
        <dbReference type="ARBA" id="ARBA00023049"/>
    </source>
</evidence>
<gene>
    <name evidence="9" type="ORF">J5X75_03460</name>
</gene>
<keyword evidence="7" id="KW-0472">Membrane</keyword>
<dbReference type="Gene3D" id="3.30.2010.10">
    <property type="entry name" value="Metalloproteases ('zincins'), catalytic domain"/>
    <property type="match status" value="1"/>
</dbReference>
<evidence type="ECO:0000259" key="8">
    <source>
        <dbReference type="Pfam" id="PF01435"/>
    </source>
</evidence>
<dbReference type="EMBL" id="JAGFNS010000002">
    <property type="protein sequence ID" value="MBO3736574.1"/>
    <property type="molecule type" value="Genomic_DNA"/>
</dbReference>
<feature type="domain" description="Peptidase M48" evidence="8">
    <location>
        <begin position="106"/>
        <end position="182"/>
    </location>
</feature>
<evidence type="ECO:0000256" key="6">
    <source>
        <dbReference type="RuleBase" id="RU003983"/>
    </source>
</evidence>
<feature type="transmembrane region" description="Helical" evidence="7">
    <location>
        <begin position="34"/>
        <end position="57"/>
    </location>
</feature>
<evidence type="ECO:0000313" key="9">
    <source>
        <dbReference type="EMBL" id="MBO3736574.1"/>
    </source>
</evidence>
<evidence type="ECO:0000256" key="3">
    <source>
        <dbReference type="ARBA" id="ARBA00022801"/>
    </source>
</evidence>
<evidence type="ECO:0000256" key="2">
    <source>
        <dbReference type="ARBA" id="ARBA00022723"/>
    </source>
</evidence>
<evidence type="ECO:0000256" key="4">
    <source>
        <dbReference type="ARBA" id="ARBA00022833"/>
    </source>
</evidence>
<feature type="transmembrane region" description="Helical" evidence="7">
    <location>
        <begin position="69"/>
        <end position="90"/>
    </location>
</feature>
<proteinExistence type="inferred from homology"/>
<dbReference type="Proteomes" id="UP000679690">
    <property type="component" value="Unassembled WGS sequence"/>
</dbReference>
<comment type="cofactor">
    <cofactor evidence="6">
        <name>Zn(2+)</name>
        <dbReference type="ChEBI" id="CHEBI:29105"/>
    </cofactor>
    <text evidence="6">Binds 1 zinc ion per subunit.</text>
</comment>
<keyword evidence="7" id="KW-0812">Transmembrane</keyword>